<reference evidence="1 2" key="1">
    <citation type="journal article" date="2009" name="Stand. Genomic Sci.">
        <title>Complete genome sequence of Pedobacter heparinus type strain (HIM 762-3).</title>
        <authorList>
            <person name="Han C."/>
            <person name="Spring S."/>
            <person name="Lapidus A."/>
            <person name="Del Rio T.G."/>
            <person name="Tice H."/>
            <person name="Copeland A."/>
            <person name="Cheng J.F."/>
            <person name="Lucas S."/>
            <person name="Chen F."/>
            <person name="Nolan M."/>
            <person name="Bruce D."/>
            <person name="Goodwin L."/>
            <person name="Pitluck S."/>
            <person name="Ivanova N."/>
            <person name="Mavromatis K."/>
            <person name="Mikhailova N."/>
            <person name="Pati A."/>
            <person name="Chen A."/>
            <person name="Palaniappan K."/>
            <person name="Land M."/>
            <person name="Hauser L."/>
            <person name="Chang Y.J."/>
            <person name="Jeffries C.C."/>
            <person name="Saunders E."/>
            <person name="Chertkov O."/>
            <person name="Brettin T."/>
            <person name="Goker M."/>
            <person name="Rohde M."/>
            <person name="Bristow J."/>
            <person name="Eisen J.A."/>
            <person name="Markowitz V."/>
            <person name="Hugenholtz P."/>
            <person name="Kyrpides N.C."/>
            <person name="Klenk H.P."/>
            <person name="Detter J.C."/>
        </authorList>
    </citation>
    <scope>NUCLEOTIDE SEQUENCE [LARGE SCALE GENOMIC DNA]</scope>
    <source>
        <strain evidence="2">ATCC 13125 / DSM 2366 / CIP 104194 / JCM 7457 / NBRC 12017 / NCIMB 9290 / NRRL B-14731 / HIM 762-3</strain>
    </source>
</reference>
<evidence type="ECO:0000313" key="1">
    <source>
        <dbReference type="EMBL" id="ACU02553.1"/>
    </source>
</evidence>
<evidence type="ECO:0000313" key="2">
    <source>
        <dbReference type="Proteomes" id="UP000000852"/>
    </source>
</evidence>
<dbReference type="Pfam" id="PF12741">
    <property type="entry name" value="SusD-like"/>
    <property type="match status" value="1"/>
</dbReference>
<accession>C6XZ71</accession>
<sequence>MLSLKFKKMKEILKHYKSPVMVALLLFISAFIGCTDKFDELNTPENQLPEEEINSATVGQAFGYAQYYGLGATYVQVQENLHAHLFAQYFTTNVATFSTERYVPNGTWVDLFWKEFYTKPALMQFTTEQVTKANNMVLANAIAKVWRVVIYHRMTDYFGPVIYSKFGNQQTSVAFDSQKDIYYDFFKTLDEAVEVFKQNPSGNAFGTYDQVYAGSAAKWLKFAGSLRLRLAMRLAYADGPKAKAEAEKAIADGVILTNAENAGVLSTLNSTNILSRITYLVNDFRANSSMLSVLKGYNDPRLSIYYSPAATGGQYAGLRNGLAAADRGAVVAPTTSFVGPQWIGNPPRPGTVNPTLVLTASEVAFLRAEGALRNWNMGTGTAQSFYNSGISLSLTQNVTGITNTQITAYQNTLTTPVPLADKWNSPAMSNIPVLYNLAGSFEQQLEQIITQKWLAIYPDGYEAWAERRRTGYPRGYALIGSDNPDLSATDLARRVIYAPSEVTTNRDAYQAALGLLGGADNMKTRVWWDQKPLSAYPTPTN</sequence>
<dbReference type="Gene3D" id="1.25.40.390">
    <property type="match status" value="1"/>
</dbReference>
<dbReference type="PROSITE" id="PS51257">
    <property type="entry name" value="PROKAR_LIPOPROTEIN"/>
    <property type="match status" value="1"/>
</dbReference>
<dbReference type="HOGENOM" id="CLU_025928_1_0_10"/>
<dbReference type="AlphaFoldDB" id="C6XZ71"/>
<dbReference type="InterPro" id="IPR024302">
    <property type="entry name" value="SusD-like"/>
</dbReference>
<dbReference type="Proteomes" id="UP000000852">
    <property type="component" value="Chromosome"/>
</dbReference>
<organism evidence="1 2">
    <name type="scientific">Pedobacter heparinus (strain ATCC 13125 / DSM 2366 / CIP 104194 / JCM 7457 / NBRC 12017 / NCIMB 9290 / NRRL B-14731 / HIM 762-3)</name>
    <dbReference type="NCBI Taxonomy" id="485917"/>
    <lineage>
        <taxon>Bacteria</taxon>
        <taxon>Pseudomonadati</taxon>
        <taxon>Bacteroidota</taxon>
        <taxon>Sphingobacteriia</taxon>
        <taxon>Sphingobacteriales</taxon>
        <taxon>Sphingobacteriaceae</taxon>
        <taxon>Pedobacter</taxon>
    </lineage>
</organism>
<dbReference type="InterPro" id="IPR011990">
    <property type="entry name" value="TPR-like_helical_dom_sf"/>
</dbReference>
<evidence type="ECO:0008006" key="3">
    <source>
        <dbReference type="Google" id="ProtNLM"/>
    </source>
</evidence>
<dbReference type="EMBL" id="CP001681">
    <property type="protein sequence ID" value="ACU02553.1"/>
    <property type="molecule type" value="Genomic_DNA"/>
</dbReference>
<name>C6XZ71_PEDHD</name>
<gene>
    <name evidence="1" type="ordered locus">Phep_0329</name>
</gene>
<keyword evidence="2" id="KW-1185">Reference proteome</keyword>
<dbReference type="KEGG" id="phe:Phep_0329"/>
<proteinExistence type="predicted"/>
<protein>
    <recommendedName>
        <fullName evidence="3">Lipoprotein</fullName>
    </recommendedName>
</protein>
<dbReference type="STRING" id="485917.Phep_0329"/>
<dbReference type="eggNOG" id="COG4198">
    <property type="taxonomic scope" value="Bacteria"/>
</dbReference>
<dbReference type="SUPFAM" id="SSF48452">
    <property type="entry name" value="TPR-like"/>
    <property type="match status" value="1"/>
</dbReference>